<evidence type="ECO:0000256" key="11">
    <source>
        <dbReference type="ARBA" id="ARBA00022741"/>
    </source>
</evidence>
<evidence type="ECO:0000256" key="12">
    <source>
        <dbReference type="ARBA" id="ARBA00022842"/>
    </source>
</evidence>
<dbReference type="AlphaFoldDB" id="A0A9D1K553"/>
<dbReference type="GO" id="GO:0032263">
    <property type="term" value="P:GMP salvage"/>
    <property type="evidence" value="ECO:0007669"/>
    <property type="project" value="TreeGrafter"/>
</dbReference>
<comment type="cofactor">
    <cofactor evidence="1 15">
        <name>Mg(2+)</name>
        <dbReference type="ChEBI" id="CHEBI:18420"/>
    </cofactor>
</comment>
<dbReference type="SUPFAM" id="SSF53271">
    <property type="entry name" value="PRTase-like"/>
    <property type="match status" value="1"/>
</dbReference>
<keyword evidence="12 15" id="KW-0460">Magnesium</keyword>
<dbReference type="GO" id="GO:0006178">
    <property type="term" value="P:guanine salvage"/>
    <property type="evidence" value="ECO:0007669"/>
    <property type="project" value="TreeGrafter"/>
</dbReference>
<sequence length="181" mass="20637">MKIKERDLKIMFSEQEIQARIKELAGEINTYFNGEEVYAVCVLKGAVMFAVDLVKNLNMPLRMEFIRLSSYGSATVSSGKVNAVDIKLPDLNGKNVLIIEDIVDKGHTAKFLMDFISLNFKTKSTKFCSLLDKKCTRIVDIEPDYYGFDVDDEFLIGYGLDYDGYFRNLTYIGYTDKALLE</sequence>
<comment type="catalytic activity">
    <reaction evidence="14">
        <text>IMP + diphosphate = hypoxanthine + 5-phospho-alpha-D-ribose 1-diphosphate</text>
        <dbReference type="Rhea" id="RHEA:17973"/>
        <dbReference type="ChEBI" id="CHEBI:17368"/>
        <dbReference type="ChEBI" id="CHEBI:33019"/>
        <dbReference type="ChEBI" id="CHEBI:58017"/>
        <dbReference type="ChEBI" id="CHEBI:58053"/>
        <dbReference type="EC" id="2.4.2.8"/>
    </reaction>
    <physiologicalReaction direction="right-to-left" evidence="14">
        <dbReference type="Rhea" id="RHEA:17975"/>
    </physiologicalReaction>
</comment>
<evidence type="ECO:0000256" key="10">
    <source>
        <dbReference type="ARBA" id="ARBA00022726"/>
    </source>
</evidence>
<comment type="subcellular location">
    <subcellularLocation>
        <location evidence="2 15">Cytoplasm</location>
    </subcellularLocation>
</comment>
<evidence type="ECO:0000313" key="18">
    <source>
        <dbReference type="Proteomes" id="UP000824139"/>
    </source>
</evidence>
<name>A0A9D1K553_9BACT</name>
<comment type="catalytic activity">
    <reaction evidence="13">
        <text>GMP + diphosphate = guanine + 5-phospho-alpha-D-ribose 1-diphosphate</text>
        <dbReference type="Rhea" id="RHEA:25424"/>
        <dbReference type="ChEBI" id="CHEBI:16235"/>
        <dbReference type="ChEBI" id="CHEBI:33019"/>
        <dbReference type="ChEBI" id="CHEBI:58017"/>
        <dbReference type="ChEBI" id="CHEBI:58115"/>
        <dbReference type="EC" id="2.4.2.8"/>
    </reaction>
    <physiologicalReaction direction="right-to-left" evidence="13">
        <dbReference type="Rhea" id="RHEA:25426"/>
    </physiologicalReaction>
</comment>
<keyword evidence="10 15" id="KW-0660">Purine salvage</keyword>
<evidence type="ECO:0000256" key="4">
    <source>
        <dbReference type="ARBA" id="ARBA00008391"/>
    </source>
</evidence>
<reference evidence="17" key="2">
    <citation type="journal article" date="2021" name="PeerJ">
        <title>Extensive microbial diversity within the chicken gut microbiome revealed by metagenomics and culture.</title>
        <authorList>
            <person name="Gilroy R."/>
            <person name="Ravi A."/>
            <person name="Getino M."/>
            <person name="Pursley I."/>
            <person name="Horton D.L."/>
            <person name="Alikhan N.F."/>
            <person name="Baker D."/>
            <person name="Gharbi K."/>
            <person name="Hall N."/>
            <person name="Watson M."/>
            <person name="Adriaenssens E.M."/>
            <person name="Foster-Nyarko E."/>
            <person name="Jarju S."/>
            <person name="Secka A."/>
            <person name="Antonio M."/>
            <person name="Oren A."/>
            <person name="Chaudhuri R.R."/>
            <person name="La Ragione R."/>
            <person name="Hildebrand F."/>
            <person name="Pallen M.J."/>
        </authorList>
    </citation>
    <scope>NUCLEOTIDE SEQUENCE</scope>
    <source>
        <strain evidence="17">CHK152-2994</strain>
    </source>
</reference>
<evidence type="ECO:0000256" key="6">
    <source>
        <dbReference type="ARBA" id="ARBA00022490"/>
    </source>
</evidence>
<dbReference type="PANTHER" id="PTHR43340:SF1">
    <property type="entry name" value="HYPOXANTHINE PHOSPHORIBOSYLTRANSFERASE"/>
    <property type="match status" value="1"/>
</dbReference>
<evidence type="ECO:0000256" key="5">
    <source>
        <dbReference type="ARBA" id="ARBA00011895"/>
    </source>
</evidence>
<evidence type="ECO:0000256" key="3">
    <source>
        <dbReference type="ARBA" id="ARBA00004669"/>
    </source>
</evidence>
<protein>
    <recommendedName>
        <fullName evidence="5 15">Hypoxanthine phosphoribosyltransferase</fullName>
        <ecNumber evidence="5 15">2.4.2.8</ecNumber>
    </recommendedName>
</protein>
<dbReference type="InterPro" id="IPR000836">
    <property type="entry name" value="PRTase_dom"/>
</dbReference>
<dbReference type="EMBL" id="DVJO01000119">
    <property type="protein sequence ID" value="HIS83049.1"/>
    <property type="molecule type" value="Genomic_DNA"/>
</dbReference>
<dbReference type="PANTHER" id="PTHR43340">
    <property type="entry name" value="HYPOXANTHINE-GUANINE PHOSPHORIBOSYLTRANSFERASE"/>
    <property type="match status" value="1"/>
</dbReference>
<accession>A0A9D1K553</accession>
<evidence type="ECO:0000256" key="8">
    <source>
        <dbReference type="ARBA" id="ARBA00022679"/>
    </source>
</evidence>
<proteinExistence type="inferred from homology"/>
<keyword evidence="6 15" id="KW-0963">Cytoplasm</keyword>
<evidence type="ECO:0000256" key="14">
    <source>
        <dbReference type="ARBA" id="ARBA00049402"/>
    </source>
</evidence>
<dbReference type="GO" id="GO:0032264">
    <property type="term" value="P:IMP salvage"/>
    <property type="evidence" value="ECO:0007669"/>
    <property type="project" value="TreeGrafter"/>
</dbReference>
<comment type="caution">
    <text evidence="17">The sequence shown here is derived from an EMBL/GenBank/DDBJ whole genome shotgun (WGS) entry which is preliminary data.</text>
</comment>
<dbReference type="GO" id="GO:0005829">
    <property type="term" value="C:cytosol"/>
    <property type="evidence" value="ECO:0007669"/>
    <property type="project" value="TreeGrafter"/>
</dbReference>
<evidence type="ECO:0000256" key="1">
    <source>
        <dbReference type="ARBA" id="ARBA00001946"/>
    </source>
</evidence>
<dbReference type="Gene3D" id="3.40.50.2020">
    <property type="match status" value="1"/>
</dbReference>
<feature type="domain" description="Phosphoribosyltransferase" evidence="16">
    <location>
        <begin position="15"/>
        <end position="162"/>
    </location>
</feature>
<evidence type="ECO:0000259" key="16">
    <source>
        <dbReference type="Pfam" id="PF00156"/>
    </source>
</evidence>
<organism evidence="17 18">
    <name type="scientific">Candidatus Scatenecus faecavium</name>
    <dbReference type="NCBI Taxonomy" id="2840915"/>
    <lineage>
        <taxon>Bacteria</taxon>
        <taxon>Candidatus Scatenecus</taxon>
    </lineage>
</organism>
<dbReference type="EC" id="2.4.2.8" evidence="5 15"/>
<dbReference type="NCBIfam" id="TIGR01203">
    <property type="entry name" value="HGPRTase"/>
    <property type="match status" value="1"/>
</dbReference>
<dbReference type="GO" id="GO:0000166">
    <property type="term" value="F:nucleotide binding"/>
    <property type="evidence" value="ECO:0007669"/>
    <property type="project" value="UniProtKB-KW"/>
</dbReference>
<comment type="pathway">
    <text evidence="3 15">Purine metabolism; IMP biosynthesis via salvage pathway; IMP from hypoxanthine: step 1/1.</text>
</comment>
<evidence type="ECO:0000256" key="7">
    <source>
        <dbReference type="ARBA" id="ARBA00022676"/>
    </source>
</evidence>
<dbReference type="Pfam" id="PF00156">
    <property type="entry name" value="Pribosyltran"/>
    <property type="match status" value="1"/>
</dbReference>
<dbReference type="GO" id="GO:0006166">
    <property type="term" value="P:purine ribonucleoside salvage"/>
    <property type="evidence" value="ECO:0007669"/>
    <property type="project" value="UniProtKB-KW"/>
</dbReference>
<dbReference type="InterPro" id="IPR029057">
    <property type="entry name" value="PRTase-like"/>
</dbReference>
<keyword evidence="8 15" id="KW-0808">Transferase</keyword>
<dbReference type="CDD" id="cd06223">
    <property type="entry name" value="PRTases_typeI"/>
    <property type="match status" value="1"/>
</dbReference>
<comment type="similarity">
    <text evidence="4 15">Belongs to the purine/pyrimidine phosphoribosyltransferase family.</text>
</comment>
<keyword evidence="9 15" id="KW-0479">Metal-binding</keyword>
<evidence type="ECO:0000256" key="9">
    <source>
        <dbReference type="ARBA" id="ARBA00022723"/>
    </source>
</evidence>
<dbReference type="GO" id="GO:0046100">
    <property type="term" value="P:hypoxanthine metabolic process"/>
    <property type="evidence" value="ECO:0007669"/>
    <property type="project" value="TreeGrafter"/>
</dbReference>
<evidence type="ECO:0000256" key="13">
    <source>
        <dbReference type="ARBA" id="ARBA00048811"/>
    </source>
</evidence>
<dbReference type="GO" id="GO:0000287">
    <property type="term" value="F:magnesium ion binding"/>
    <property type="evidence" value="ECO:0007669"/>
    <property type="project" value="TreeGrafter"/>
</dbReference>
<gene>
    <name evidence="17" type="primary">hpt</name>
    <name evidence="17" type="ORF">IAD41_05530</name>
</gene>
<reference evidence="17" key="1">
    <citation type="submission" date="2020-10" db="EMBL/GenBank/DDBJ databases">
        <authorList>
            <person name="Gilroy R."/>
        </authorList>
    </citation>
    <scope>NUCLEOTIDE SEQUENCE</scope>
    <source>
        <strain evidence="17">CHK152-2994</strain>
    </source>
</reference>
<evidence type="ECO:0000313" key="17">
    <source>
        <dbReference type="EMBL" id="HIS83049.1"/>
    </source>
</evidence>
<keyword evidence="7 15" id="KW-0328">Glycosyltransferase</keyword>
<evidence type="ECO:0000256" key="2">
    <source>
        <dbReference type="ARBA" id="ARBA00004496"/>
    </source>
</evidence>
<dbReference type="Proteomes" id="UP000824139">
    <property type="component" value="Unassembled WGS sequence"/>
</dbReference>
<dbReference type="GO" id="GO:0004422">
    <property type="term" value="F:hypoxanthine phosphoribosyltransferase activity"/>
    <property type="evidence" value="ECO:0007669"/>
    <property type="project" value="InterPro"/>
</dbReference>
<dbReference type="InterPro" id="IPR050408">
    <property type="entry name" value="HGPRT"/>
</dbReference>
<dbReference type="InterPro" id="IPR005904">
    <property type="entry name" value="Hxn_phspho_trans"/>
</dbReference>
<keyword evidence="11 15" id="KW-0547">Nucleotide-binding</keyword>
<evidence type="ECO:0000256" key="15">
    <source>
        <dbReference type="RuleBase" id="RU364099"/>
    </source>
</evidence>